<sequence length="400" mass="42073">MSDRHILYGTTFLRALATGLMGVLLGIYLDRLAFTPAEIGLVIGAGLSGAALSTLIVTFLGDRLGRRRSLLTLGLTAAAGGFALILTTHLAAVCAVAFLGMVNGMGRDRGAQLVLEQAILPGAAAPEARTRAFAWYNVLQDVGHALGGMLAAIPTVAREGFGAGELASFHAAVGVYAVLLLAGALLYGFLTPAVEARAPRAAARLSLESRRVLWRVSALFALDSLAGGFLGTALLAYFFYQRFGVSEVAIALLFLLARSANAASHVAAAWLAARIGLVNTMVFTHIPSSLLLMIVPFAPSFVAAAALFLLREALVEMDVPTRQSYVMAMVRPEERTFASGVTHLVRMGGWAVAPFAAGFLMQGLALAAPLLVGAGMKIGYDLLLYRSFRDLKPPEERAAG</sequence>
<dbReference type="PANTHER" id="PTHR23520:SF5">
    <property type="entry name" value="TRANSPORTER, PUTATIVE (AFU_ORTHOLOGUE AFUA_3G04000)-RELATED"/>
    <property type="match status" value="1"/>
</dbReference>
<dbReference type="PANTHER" id="PTHR23520">
    <property type="entry name" value="TRANSPORTER, PUTATIVE (AFU_ORTHOLOGUE AFUA_3G04000)-RELATED"/>
    <property type="match status" value="1"/>
</dbReference>
<feature type="transmembrane region" description="Helical" evidence="4">
    <location>
        <begin position="289"/>
        <end position="310"/>
    </location>
</feature>
<dbReference type="EMBL" id="MFST01000063">
    <property type="protein sequence ID" value="OGI44243.1"/>
    <property type="molecule type" value="Genomic_DNA"/>
</dbReference>
<dbReference type="InterPro" id="IPR020846">
    <property type="entry name" value="MFS_dom"/>
</dbReference>
<dbReference type="InterPro" id="IPR036259">
    <property type="entry name" value="MFS_trans_sf"/>
</dbReference>
<name>A0A1F6TGI3_9PROT</name>
<dbReference type="SUPFAM" id="SSF103473">
    <property type="entry name" value="MFS general substrate transporter"/>
    <property type="match status" value="1"/>
</dbReference>
<protein>
    <recommendedName>
        <fullName evidence="5">Major facilitator superfamily (MFS) profile domain-containing protein</fullName>
    </recommendedName>
</protein>
<feature type="transmembrane region" description="Helical" evidence="4">
    <location>
        <begin position="212"/>
        <end position="240"/>
    </location>
</feature>
<evidence type="ECO:0000256" key="4">
    <source>
        <dbReference type="SAM" id="Phobius"/>
    </source>
</evidence>
<keyword evidence="1 4" id="KW-0812">Transmembrane</keyword>
<dbReference type="Pfam" id="PF07690">
    <property type="entry name" value="MFS_1"/>
    <property type="match status" value="1"/>
</dbReference>
<evidence type="ECO:0000259" key="5">
    <source>
        <dbReference type="PROSITE" id="PS50850"/>
    </source>
</evidence>
<dbReference type="InterPro" id="IPR011701">
    <property type="entry name" value="MFS"/>
</dbReference>
<dbReference type="GO" id="GO:0022857">
    <property type="term" value="F:transmembrane transporter activity"/>
    <property type="evidence" value="ECO:0007669"/>
    <property type="project" value="InterPro"/>
</dbReference>
<evidence type="ECO:0000256" key="1">
    <source>
        <dbReference type="ARBA" id="ARBA00022692"/>
    </source>
</evidence>
<feature type="transmembrane region" description="Helical" evidence="4">
    <location>
        <begin position="350"/>
        <end position="372"/>
    </location>
</feature>
<accession>A0A1F6TGI3</accession>
<dbReference type="AlphaFoldDB" id="A0A1F6TGI3"/>
<feature type="domain" description="Major facilitator superfamily (MFS) profile" evidence="5">
    <location>
        <begin position="3"/>
        <end position="392"/>
    </location>
</feature>
<comment type="caution">
    <text evidence="6">The sequence shown here is derived from an EMBL/GenBank/DDBJ whole genome shotgun (WGS) entry which is preliminary data.</text>
</comment>
<feature type="transmembrane region" description="Helical" evidence="4">
    <location>
        <begin position="41"/>
        <end position="61"/>
    </location>
</feature>
<gene>
    <name evidence="6" type="ORF">A2V92_00600</name>
</gene>
<evidence type="ECO:0000313" key="7">
    <source>
        <dbReference type="Proteomes" id="UP000179344"/>
    </source>
</evidence>
<reference evidence="6 7" key="1">
    <citation type="journal article" date="2016" name="Nat. Commun.">
        <title>Thousands of microbial genomes shed light on interconnected biogeochemical processes in an aquifer system.</title>
        <authorList>
            <person name="Anantharaman K."/>
            <person name="Brown C.T."/>
            <person name="Hug L.A."/>
            <person name="Sharon I."/>
            <person name="Castelle C.J."/>
            <person name="Probst A.J."/>
            <person name="Thomas B.C."/>
            <person name="Singh A."/>
            <person name="Wilkins M.J."/>
            <person name="Karaoz U."/>
            <person name="Brodie E.L."/>
            <person name="Williams K.H."/>
            <person name="Hubbard S.S."/>
            <person name="Banfield J.F."/>
        </authorList>
    </citation>
    <scope>NUCLEOTIDE SEQUENCE [LARGE SCALE GENOMIC DNA]</scope>
</reference>
<feature type="transmembrane region" description="Helical" evidence="4">
    <location>
        <begin position="73"/>
        <end position="99"/>
    </location>
</feature>
<keyword evidence="3 4" id="KW-0472">Membrane</keyword>
<feature type="transmembrane region" description="Helical" evidence="4">
    <location>
        <begin position="252"/>
        <end position="277"/>
    </location>
</feature>
<feature type="transmembrane region" description="Helical" evidence="4">
    <location>
        <begin position="12"/>
        <end position="29"/>
    </location>
</feature>
<evidence type="ECO:0000313" key="6">
    <source>
        <dbReference type="EMBL" id="OGI44243.1"/>
    </source>
</evidence>
<dbReference type="Gene3D" id="1.20.1250.20">
    <property type="entry name" value="MFS general substrate transporter like domains"/>
    <property type="match status" value="1"/>
</dbReference>
<dbReference type="Proteomes" id="UP000179344">
    <property type="component" value="Unassembled WGS sequence"/>
</dbReference>
<feature type="transmembrane region" description="Helical" evidence="4">
    <location>
        <begin position="169"/>
        <end position="191"/>
    </location>
</feature>
<evidence type="ECO:0000256" key="3">
    <source>
        <dbReference type="ARBA" id="ARBA00023136"/>
    </source>
</evidence>
<keyword evidence="2 4" id="KW-1133">Transmembrane helix</keyword>
<dbReference type="PROSITE" id="PS50850">
    <property type="entry name" value="MFS"/>
    <property type="match status" value="1"/>
</dbReference>
<proteinExistence type="predicted"/>
<evidence type="ECO:0000256" key="2">
    <source>
        <dbReference type="ARBA" id="ARBA00022989"/>
    </source>
</evidence>
<organism evidence="6 7">
    <name type="scientific">Candidatus Muproteobacteria bacterium RBG_16_65_31</name>
    <dbReference type="NCBI Taxonomy" id="1817759"/>
    <lineage>
        <taxon>Bacteria</taxon>
        <taxon>Pseudomonadati</taxon>
        <taxon>Pseudomonadota</taxon>
        <taxon>Candidatus Muproteobacteria</taxon>
    </lineage>
</organism>